<dbReference type="SUPFAM" id="SSF102405">
    <property type="entry name" value="MCP/YpsA-like"/>
    <property type="match status" value="1"/>
</dbReference>
<dbReference type="GO" id="GO:0009294">
    <property type="term" value="P:DNA-mediated transformation"/>
    <property type="evidence" value="ECO:0007669"/>
    <property type="project" value="InterPro"/>
</dbReference>
<evidence type="ECO:0000259" key="3">
    <source>
        <dbReference type="Pfam" id="PF17782"/>
    </source>
</evidence>
<dbReference type="InterPro" id="IPR036388">
    <property type="entry name" value="WH-like_DNA-bd_sf"/>
</dbReference>
<evidence type="ECO:0000313" key="4">
    <source>
        <dbReference type="EMBL" id="BAS00682.1"/>
    </source>
</evidence>
<proteinExistence type="inferred from homology"/>
<dbReference type="PANTHER" id="PTHR43022">
    <property type="entry name" value="PROTEIN SMF"/>
    <property type="match status" value="1"/>
</dbReference>
<dbReference type="Pfam" id="PF02481">
    <property type="entry name" value="DNA_processg_A"/>
    <property type="match status" value="1"/>
</dbReference>
<feature type="domain" description="DprA winged helix" evidence="3">
    <location>
        <begin position="310"/>
        <end position="365"/>
    </location>
</feature>
<dbReference type="EMBL" id="AP014854">
    <property type="protein sequence ID" value="BAS00682.1"/>
    <property type="molecule type" value="Genomic_DNA"/>
</dbReference>
<gene>
    <name evidence="4" type="ORF">BV133_3088</name>
</gene>
<dbReference type="Gene3D" id="1.10.10.10">
    <property type="entry name" value="Winged helix-like DNA-binding domain superfamily/Winged helix DNA-binding domain"/>
    <property type="match status" value="1"/>
</dbReference>
<feature type="domain" description="Smf/DprA SLOG" evidence="2">
    <location>
        <begin position="82"/>
        <end position="288"/>
    </location>
</feature>
<dbReference type="PANTHER" id="PTHR43022:SF1">
    <property type="entry name" value="PROTEIN SMF"/>
    <property type="match status" value="1"/>
</dbReference>
<dbReference type="InterPro" id="IPR057666">
    <property type="entry name" value="DrpA_SLOG"/>
</dbReference>
<dbReference type="InterPro" id="IPR041614">
    <property type="entry name" value="DprA_WH"/>
</dbReference>
<dbReference type="NCBIfam" id="TIGR00732">
    <property type="entry name" value="dprA"/>
    <property type="match status" value="1"/>
</dbReference>
<accession>A0A182D6X2</accession>
<comment type="similarity">
    <text evidence="1">Belongs to the DprA/Smf family.</text>
</comment>
<dbReference type="Gene3D" id="3.40.50.450">
    <property type="match status" value="1"/>
</dbReference>
<reference evidence="4" key="1">
    <citation type="journal article" date="2015" name="Genome Announc.">
        <title>Complete Genome Sequence of the Bacteriochlorophyll b-Producing Photosynthetic Bacterium Blastochloris viridis.</title>
        <authorList>
            <person name="Tsukatani Y."/>
            <person name="Hirose Y."/>
            <person name="Harada J."/>
            <person name="Misawa N."/>
            <person name="Mori K."/>
            <person name="Inoue K."/>
            <person name="Tamiaki H."/>
        </authorList>
    </citation>
    <scope>NUCLEOTIDE SEQUENCE [LARGE SCALE GENOMIC DNA]</scope>
    <source>
        <strain evidence="4">DSM 133</strain>
    </source>
</reference>
<dbReference type="RefSeq" id="WP_055037224.1">
    <property type="nucleotide sequence ID" value="NZ_AP014854.2"/>
</dbReference>
<evidence type="ECO:0000256" key="1">
    <source>
        <dbReference type="ARBA" id="ARBA00006525"/>
    </source>
</evidence>
<protein>
    <submittedName>
        <fullName evidence="4">Rossmann fold nucleotide-binding protein Smf</fullName>
    </submittedName>
</protein>
<dbReference type="PATRIC" id="fig|1079.6.peg.1720"/>
<dbReference type="Pfam" id="PF17782">
    <property type="entry name" value="WHD_DprA"/>
    <property type="match status" value="1"/>
</dbReference>
<organism evidence="4">
    <name type="scientific">Blastochloris viridis</name>
    <name type="common">Rhodopseudomonas viridis</name>
    <dbReference type="NCBI Taxonomy" id="1079"/>
    <lineage>
        <taxon>Bacteria</taxon>
        <taxon>Pseudomonadati</taxon>
        <taxon>Pseudomonadota</taxon>
        <taxon>Alphaproteobacteria</taxon>
        <taxon>Hyphomicrobiales</taxon>
        <taxon>Blastochloridaceae</taxon>
        <taxon>Blastochloris</taxon>
    </lineage>
</organism>
<dbReference type="Pfam" id="PF21102">
    <property type="entry name" value="DprA_N"/>
    <property type="match status" value="1"/>
</dbReference>
<name>A0A182D6X2_BLAVI</name>
<dbReference type="OrthoDB" id="9785707at2"/>
<dbReference type="InterPro" id="IPR003488">
    <property type="entry name" value="DprA"/>
</dbReference>
<dbReference type="KEGG" id="bvr:BVIR_1658"/>
<evidence type="ECO:0000259" key="2">
    <source>
        <dbReference type="Pfam" id="PF02481"/>
    </source>
</evidence>
<sequence>MTAPTGRHLDDATRLDWLRLSRCQNVGPRTFRALINHFGGARAAIDALPTLAKRGGGRGIRIASGEEIDREMAAARKLGVSFVALGEPEYPPRLRQEDDSPPLLAVRGRAEVLTRPMVAIVGARNASAAGHKMAAILGRDLGSAGFVVVSGLARGVDASAHVASLATGTVAVLAGGQDRPYPPENFDLLDRLLETGAAVSEMPMGWEPRGRDFPRRNRLISGMALGVVVVEAAERSGSLITARFAGEQGREVFAVPGSPIDPRAAGSNRLLKQGATLVTEAADVIEALAPILGVAPEAKPLGEPEPLLSPASSGPDDDLRYRIAGLLGPTPVSIDDLVRLADAPAAAVRVVLLELDLAGRLVRQGNGLVAAA</sequence>
<dbReference type="AlphaFoldDB" id="A0A182D6X2"/>